<evidence type="ECO:0000256" key="1">
    <source>
        <dbReference type="SAM" id="SignalP"/>
    </source>
</evidence>
<dbReference type="Proteomes" id="UP000006048">
    <property type="component" value="Chromosome"/>
</dbReference>
<feature type="signal peptide" evidence="1">
    <location>
        <begin position="1"/>
        <end position="24"/>
    </location>
</feature>
<proteinExistence type="predicted"/>
<keyword evidence="1" id="KW-0732">Signal</keyword>
<sequence>MKYQTPKYICAFIFLLLASCSSLPKGQPGEAAEQMTQRILAAADYEKWKATSAVTFVFRGDDRIFWDKKRKLIEVQFKKNLVQFSEITGKSLCFEGERRLTDECGELTAAAVKRFYNHTYWLNPAFHIDTPNAVRAIAEENKLLVTFKSGGATPGDSYLFTTDDEGKLSEMRMWVSTLPLKGARATFANYQKSATGVRVALDHKVASLANVNLTELQMFAVYPEAGKPDRFQGLLELTGGPGSESLNRKK</sequence>
<name>I4B2C4_TURPD</name>
<evidence type="ECO:0000313" key="2">
    <source>
        <dbReference type="EMBL" id="AFM11431.1"/>
    </source>
</evidence>
<dbReference type="PROSITE" id="PS51257">
    <property type="entry name" value="PROKAR_LIPOPROTEIN"/>
    <property type="match status" value="1"/>
</dbReference>
<dbReference type="OrthoDB" id="933657at2"/>
<dbReference type="AlphaFoldDB" id="I4B2C4"/>
<dbReference type="RefSeq" id="WP_014801949.1">
    <property type="nucleotide sequence ID" value="NC_018020.1"/>
</dbReference>
<organism evidence="2 3">
    <name type="scientific">Turneriella parva (strain ATCC BAA-1111 / DSM 21527 / NCTC 11395 / H)</name>
    <name type="common">Leptospira parva</name>
    <dbReference type="NCBI Taxonomy" id="869212"/>
    <lineage>
        <taxon>Bacteria</taxon>
        <taxon>Pseudomonadati</taxon>
        <taxon>Spirochaetota</taxon>
        <taxon>Spirochaetia</taxon>
        <taxon>Leptospirales</taxon>
        <taxon>Leptospiraceae</taxon>
        <taxon>Turneriella</taxon>
    </lineage>
</organism>
<dbReference type="HOGENOM" id="CLU_1110401_0_0_12"/>
<dbReference type="EMBL" id="CP002959">
    <property type="protein sequence ID" value="AFM11431.1"/>
    <property type="molecule type" value="Genomic_DNA"/>
</dbReference>
<dbReference type="STRING" id="869212.Turpa_0780"/>
<evidence type="ECO:0008006" key="4">
    <source>
        <dbReference type="Google" id="ProtNLM"/>
    </source>
</evidence>
<evidence type="ECO:0000313" key="3">
    <source>
        <dbReference type="Proteomes" id="UP000006048"/>
    </source>
</evidence>
<feature type="chain" id="PRO_5003686351" description="Lipoprotein" evidence="1">
    <location>
        <begin position="25"/>
        <end position="250"/>
    </location>
</feature>
<keyword evidence="3" id="KW-1185">Reference proteome</keyword>
<accession>I4B2C4</accession>
<protein>
    <recommendedName>
        <fullName evidence="4">Lipoprotein</fullName>
    </recommendedName>
</protein>
<gene>
    <name evidence="2" type="ordered locus">Turpa_0780</name>
</gene>
<dbReference type="KEGG" id="tpx:Turpa_0780"/>
<reference evidence="2 3" key="1">
    <citation type="submission" date="2012-06" db="EMBL/GenBank/DDBJ databases">
        <title>The complete chromosome of genome of Turneriella parva DSM 21527.</title>
        <authorList>
            <consortium name="US DOE Joint Genome Institute (JGI-PGF)"/>
            <person name="Lucas S."/>
            <person name="Han J."/>
            <person name="Lapidus A."/>
            <person name="Bruce D."/>
            <person name="Goodwin L."/>
            <person name="Pitluck S."/>
            <person name="Peters L."/>
            <person name="Kyrpides N."/>
            <person name="Mavromatis K."/>
            <person name="Ivanova N."/>
            <person name="Mikhailova N."/>
            <person name="Chertkov O."/>
            <person name="Detter J.C."/>
            <person name="Tapia R."/>
            <person name="Han C."/>
            <person name="Land M."/>
            <person name="Hauser L."/>
            <person name="Markowitz V."/>
            <person name="Cheng J.-F."/>
            <person name="Hugenholtz P."/>
            <person name="Woyke T."/>
            <person name="Wu D."/>
            <person name="Gronow S."/>
            <person name="Wellnitz S."/>
            <person name="Brambilla E."/>
            <person name="Klenk H.-P."/>
            <person name="Eisen J.A."/>
        </authorList>
    </citation>
    <scope>NUCLEOTIDE SEQUENCE [LARGE SCALE GENOMIC DNA]</scope>
    <source>
        <strain evidence="3">ATCC BAA-1111 / DSM 21527 / NCTC 11395 / H</strain>
    </source>
</reference>